<gene>
    <name evidence="1" type="ORF">PUN28_002588</name>
</gene>
<protein>
    <submittedName>
        <fullName evidence="1">Uncharacterized protein</fullName>
    </submittedName>
</protein>
<reference evidence="1 2" key="1">
    <citation type="submission" date="2023-03" db="EMBL/GenBank/DDBJ databases">
        <title>High recombination rates correlate with genetic variation in Cardiocondyla obscurior ants.</title>
        <authorList>
            <person name="Errbii M."/>
        </authorList>
    </citation>
    <scope>NUCLEOTIDE SEQUENCE [LARGE SCALE GENOMIC DNA]</scope>
    <source>
        <strain evidence="1">Alpha-2009</strain>
        <tissue evidence="1">Whole body</tissue>
    </source>
</reference>
<accession>A0AAW2GVA0</accession>
<sequence>MYLINNIVAQKKLFYQFIKKIIHVSSATGRIKSFTIIKCTEIIYQIKETLGRTTLCLNRLILQNTSQWIDEERISFITCRYRECQLALAVKYTQRSNKTISRIDHEILLIDWQRKHEISLTYKCIGWLVFA</sequence>
<comment type="caution">
    <text evidence="1">The sequence shown here is derived from an EMBL/GenBank/DDBJ whole genome shotgun (WGS) entry which is preliminary data.</text>
</comment>
<dbReference type="Proteomes" id="UP001430953">
    <property type="component" value="Unassembled WGS sequence"/>
</dbReference>
<dbReference type="AlphaFoldDB" id="A0AAW2GVA0"/>
<name>A0AAW2GVA0_9HYME</name>
<evidence type="ECO:0000313" key="2">
    <source>
        <dbReference type="Proteomes" id="UP001430953"/>
    </source>
</evidence>
<proteinExistence type="predicted"/>
<dbReference type="EMBL" id="JADYXP020000002">
    <property type="protein sequence ID" value="KAL0131097.1"/>
    <property type="molecule type" value="Genomic_DNA"/>
</dbReference>
<keyword evidence="2" id="KW-1185">Reference proteome</keyword>
<organism evidence="1 2">
    <name type="scientific">Cardiocondyla obscurior</name>
    <dbReference type="NCBI Taxonomy" id="286306"/>
    <lineage>
        <taxon>Eukaryota</taxon>
        <taxon>Metazoa</taxon>
        <taxon>Ecdysozoa</taxon>
        <taxon>Arthropoda</taxon>
        <taxon>Hexapoda</taxon>
        <taxon>Insecta</taxon>
        <taxon>Pterygota</taxon>
        <taxon>Neoptera</taxon>
        <taxon>Endopterygota</taxon>
        <taxon>Hymenoptera</taxon>
        <taxon>Apocrita</taxon>
        <taxon>Aculeata</taxon>
        <taxon>Formicoidea</taxon>
        <taxon>Formicidae</taxon>
        <taxon>Myrmicinae</taxon>
        <taxon>Cardiocondyla</taxon>
    </lineage>
</organism>
<evidence type="ECO:0000313" key="1">
    <source>
        <dbReference type="EMBL" id="KAL0131097.1"/>
    </source>
</evidence>